<evidence type="ECO:0000313" key="1">
    <source>
        <dbReference type="EMBL" id="ADW71298.1"/>
    </source>
</evidence>
<name>E8X764_GRATM</name>
<protein>
    <submittedName>
        <fullName evidence="1">Uncharacterized protein</fullName>
    </submittedName>
</protein>
<dbReference type="Proteomes" id="UP000000343">
    <property type="component" value="Plasmid pACIX903"/>
</dbReference>
<geneLocation type="plasmid" evidence="1 2">
    <name>pACIX903</name>
</geneLocation>
<gene>
    <name evidence="1" type="ordered locus">AciX9_4346</name>
</gene>
<dbReference type="EMBL" id="CP002483">
    <property type="protein sequence ID" value="ADW71298.1"/>
    <property type="molecule type" value="Genomic_DNA"/>
</dbReference>
<proteinExistence type="predicted"/>
<reference evidence="2" key="1">
    <citation type="submission" date="2011-01" db="EMBL/GenBank/DDBJ databases">
        <title>Complete sequence of plasmid3 of Acidobacterium sp. MP5ACTX9.</title>
        <authorList>
            <consortium name="US DOE Joint Genome Institute"/>
            <person name="Lucas S."/>
            <person name="Copeland A."/>
            <person name="Lapidus A."/>
            <person name="Cheng J.-F."/>
            <person name="Goodwin L."/>
            <person name="Pitluck S."/>
            <person name="Teshima H."/>
            <person name="Detter J.C."/>
            <person name="Han C."/>
            <person name="Tapia R."/>
            <person name="Land M."/>
            <person name="Hauser L."/>
            <person name="Kyrpides N."/>
            <person name="Ivanova N."/>
            <person name="Ovchinnikova G."/>
            <person name="Pagani I."/>
            <person name="Rawat S.R."/>
            <person name="Mannisto M."/>
            <person name="Haggblom M.M."/>
            <person name="Woyke T."/>
        </authorList>
    </citation>
    <scope>NUCLEOTIDE SEQUENCE [LARGE SCALE GENOMIC DNA]</scope>
    <source>
        <strain evidence="2">MP5ACTX9</strain>
        <plasmid evidence="2">Plasmid pACIX903</plasmid>
    </source>
</reference>
<evidence type="ECO:0000313" key="2">
    <source>
        <dbReference type="Proteomes" id="UP000000343"/>
    </source>
</evidence>
<accession>E8X764</accession>
<dbReference type="HOGENOM" id="CLU_2825089_0_0_0"/>
<keyword evidence="2" id="KW-1185">Reference proteome</keyword>
<dbReference type="KEGG" id="acm:AciX9_4346"/>
<organism evidence="2">
    <name type="scientific">Granulicella tundricola (strain ATCC BAA-1859 / DSM 23138 / MP5ACTX9)</name>
    <dbReference type="NCBI Taxonomy" id="1198114"/>
    <lineage>
        <taxon>Bacteria</taxon>
        <taxon>Pseudomonadati</taxon>
        <taxon>Acidobacteriota</taxon>
        <taxon>Terriglobia</taxon>
        <taxon>Terriglobales</taxon>
        <taxon>Acidobacteriaceae</taxon>
        <taxon>Granulicella</taxon>
    </lineage>
</organism>
<keyword evidence="1" id="KW-0614">Plasmid</keyword>
<sequence>MPALRDFIKRLGPLEESICSKCCQIIRPRHGGSTLQAAQSEHHCGEFSLNTVKRGEFSQIQDQAHS</sequence>
<dbReference type="AlphaFoldDB" id="E8X764"/>